<evidence type="ECO:0000313" key="1">
    <source>
        <dbReference type="RefSeq" id="XP_042605136.1"/>
    </source>
</evidence>
<reference evidence="1" key="1">
    <citation type="submission" date="2025-08" db="UniProtKB">
        <authorList>
            <consortium name="RefSeq"/>
        </authorList>
    </citation>
    <scope>IDENTIFICATION</scope>
    <source>
        <tissue evidence="1">Muscle</tissue>
    </source>
</reference>
<dbReference type="GeneID" id="109047376"/>
<protein>
    <submittedName>
        <fullName evidence="1">Interferon-induced protein 44-like isoform X2</fullName>
    </submittedName>
</protein>
<organism evidence="1">
    <name type="scientific">Cyprinus carpio</name>
    <name type="common">Common carp</name>
    <dbReference type="NCBI Taxonomy" id="7962"/>
    <lineage>
        <taxon>Eukaryota</taxon>
        <taxon>Metazoa</taxon>
        <taxon>Chordata</taxon>
        <taxon>Craniata</taxon>
        <taxon>Vertebrata</taxon>
        <taxon>Euteleostomi</taxon>
        <taxon>Actinopterygii</taxon>
        <taxon>Neopterygii</taxon>
        <taxon>Teleostei</taxon>
        <taxon>Ostariophysi</taxon>
        <taxon>Cypriniformes</taxon>
        <taxon>Cyprinidae</taxon>
        <taxon>Cyprininae</taxon>
        <taxon>Cyprinus</taxon>
    </lineage>
</organism>
<dbReference type="RefSeq" id="XP_042605136.1">
    <property type="nucleotide sequence ID" value="XM_042749202.1"/>
</dbReference>
<dbReference type="PANTHER" id="PTHR14241:SF19">
    <property type="entry name" value="INTERFERON-INDUCED PROTEIN 44-LIKE ISOFORM X1-RELATED"/>
    <property type="match status" value="1"/>
</dbReference>
<dbReference type="GO" id="GO:0006955">
    <property type="term" value="P:immune response"/>
    <property type="evidence" value="ECO:0007669"/>
    <property type="project" value="TreeGrafter"/>
</dbReference>
<proteinExistence type="predicted"/>
<gene>
    <name evidence="1" type="primary">LOC109047376</name>
</gene>
<sequence length="97" mass="11140">MMKNAKRSTLSEPQVSAEKPWRNVLWTAERRAELMEMIRNYKPLMTSVSRVRILMIGPVGAGKSSFFNSINSTFFLIQQMLNFADDYLDDAGQMEDS</sequence>
<accession>A0A9R0AQQ0</accession>
<dbReference type="AlphaFoldDB" id="A0A9R0AQQ0"/>
<dbReference type="PANTHER" id="PTHR14241">
    <property type="entry name" value="INTERFERON-INDUCED PROTEIN 44"/>
    <property type="match status" value="1"/>
</dbReference>
<name>A0A9R0AQQ0_CYPCA</name>
<dbReference type="Proteomes" id="UP001155660">
    <property type="component" value="Chromosome B22"/>
</dbReference>